<comment type="caution">
    <text evidence="2">The sequence shown here is derived from an EMBL/GenBank/DDBJ whole genome shotgun (WGS) entry which is preliminary data.</text>
</comment>
<reference evidence="2 3" key="1">
    <citation type="submission" date="2015-03" db="EMBL/GenBank/DDBJ databases">
        <authorList>
            <person name="Morales-Cruz A."/>
            <person name="Amrine K.C."/>
            <person name="Cantu D."/>
        </authorList>
    </citation>
    <scope>NUCLEOTIDE SEQUENCE [LARGE SCALE GENOMIC DNA]</scope>
    <source>
        <strain evidence="2">DS831</strain>
    </source>
</reference>
<gene>
    <name evidence="2" type="ORF">UCDDS831_g02082</name>
</gene>
<organism evidence="2 3">
    <name type="scientific">Diplodia seriata</name>
    <dbReference type="NCBI Taxonomy" id="420778"/>
    <lineage>
        <taxon>Eukaryota</taxon>
        <taxon>Fungi</taxon>
        <taxon>Dikarya</taxon>
        <taxon>Ascomycota</taxon>
        <taxon>Pezizomycotina</taxon>
        <taxon>Dothideomycetes</taxon>
        <taxon>Dothideomycetes incertae sedis</taxon>
        <taxon>Botryosphaeriales</taxon>
        <taxon>Botryosphaeriaceae</taxon>
        <taxon>Diplodia</taxon>
    </lineage>
</organism>
<proteinExistence type="predicted"/>
<protein>
    <submittedName>
        <fullName evidence="2">Uncharacterized protein</fullName>
    </submittedName>
</protein>
<dbReference type="Proteomes" id="UP000034182">
    <property type="component" value="Unassembled WGS sequence"/>
</dbReference>
<feature type="region of interest" description="Disordered" evidence="1">
    <location>
        <begin position="1"/>
        <end position="71"/>
    </location>
</feature>
<accession>A0A0G2ERL6</accession>
<sequence>MFRRLGAAIPGLPNTPPYGTNTAINADANDSDNNNASSMPAFLQHEGVGGSEGVARPPQRPTKAGIISRAIEYIHRTPPHPAED</sequence>
<evidence type="ECO:0000256" key="1">
    <source>
        <dbReference type="SAM" id="MobiDB-lite"/>
    </source>
</evidence>
<name>A0A0G2ERL6_9PEZI</name>
<dbReference type="AlphaFoldDB" id="A0A0G2ERL6"/>
<reference evidence="2 3" key="2">
    <citation type="submission" date="2015-05" db="EMBL/GenBank/DDBJ databases">
        <title>Distinctive expansion of gene families associated with plant cell wall degradation and secondary metabolism in the genomes of grapevine trunk pathogens.</title>
        <authorList>
            <person name="Lawrence D.P."/>
            <person name="Travadon R."/>
            <person name="Rolshausen P.E."/>
            <person name="Baumgartner K."/>
        </authorList>
    </citation>
    <scope>NUCLEOTIDE SEQUENCE [LARGE SCALE GENOMIC DNA]</scope>
    <source>
        <strain evidence="2">DS831</strain>
    </source>
</reference>
<evidence type="ECO:0000313" key="3">
    <source>
        <dbReference type="Proteomes" id="UP000034182"/>
    </source>
</evidence>
<dbReference type="EMBL" id="LAQI01000038">
    <property type="protein sequence ID" value="KKY25407.1"/>
    <property type="molecule type" value="Genomic_DNA"/>
</dbReference>
<feature type="compositionally biased region" description="Low complexity" evidence="1">
    <location>
        <begin position="25"/>
        <end position="38"/>
    </location>
</feature>
<evidence type="ECO:0000313" key="2">
    <source>
        <dbReference type="EMBL" id="KKY25407.1"/>
    </source>
</evidence>